<feature type="region of interest" description="Disordered" evidence="1">
    <location>
        <begin position="49"/>
        <end position="81"/>
    </location>
</feature>
<protein>
    <recommendedName>
        <fullName evidence="2">Lantibiotic dehydratase N-terminal domain-containing protein</fullName>
    </recommendedName>
</protein>
<dbReference type="AlphaFoldDB" id="A0A1D8GAG4"/>
<feature type="domain" description="Lantibiotic dehydratase N-terminal" evidence="2">
    <location>
        <begin position="112"/>
        <end position="419"/>
    </location>
</feature>
<feature type="domain" description="Lantibiotic dehydratase N-terminal" evidence="2">
    <location>
        <begin position="535"/>
        <end position="774"/>
    </location>
</feature>
<name>A0A1D8GAG4_9ACTN</name>
<reference evidence="3 4" key="1">
    <citation type="submission" date="2016-09" db="EMBL/GenBank/DDBJ databases">
        <title>Streptomyces rubrolavendulae MJM4426 Genome sequencing and assembly.</title>
        <authorList>
            <person name="Kim J.-G."/>
        </authorList>
    </citation>
    <scope>NUCLEOTIDE SEQUENCE [LARGE SCALE GENOMIC DNA]</scope>
    <source>
        <strain evidence="3 4">MJM4426</strain>
    </source>
</reference>
<dbReference type="OrthoDB" id="8428173at2"/>
<dbReference type="KEGG" id="srn:A4G23_05329"/>
<dbReference type="PATRIC" id="fig|285473.5.peg.5617"/>
<dbReference type="STRING" id="285473.A4G23_05329"/>
<feature type="compositionally biased region" description="Low complexity" evidence="1">
    <location>
        <begin position="69"/>
        <end position="81"/>
    </location>
</feature>
<evidence type="ECO:0000313" key="3">
    <source>
        <dbReference type="EMBL" id="AOT62432.1"/>
    </source>
</evidence>
<feature type="compositionally biased region" description="Gly residues" evidence="1">
    <location>
        <begin position="57"/>
        <end position="68"/>
    </location>
</feature>
<dbReference type="EMBL" id="CP017316">
    <property type="protein sequence ID" value="AOT62432.1"/>
    <property type="molecule type" value="Genomic_DNA"/>
</dbReference>
<gene>
    <name evidence="3" type="ORF">A4G23_05329</name>
</gene>
<sequence>MEERDGVWLPGGRWRLWEQFALRGPGFPASGVLRLAPPGLAEAADKFVSLDAPEPGPGGAGSAPGAGAGADAPAARAGAGADADGDEWAGFAALFADAAVESAHALQDIARTPAFREAVAWQNRPVLTSGVAPFLAWTPTAAGRTSMPRQREELVAHYWQRFCVKNDTIGFFGPVGWGRWDLAAPGVEVEPGEGLTAATEVYFAGWAIDALAARMDADPALREWVAPRRVPFVRVSGTEVTVPGRPARTAGPDAAAVLALCDGRRPVREIRSALPGVDVPAVLADLVARRWVVWKLEVPAGARPERALREWLGRVGDARARRPWLAALDSLERGRDRVREAAGADRVVAALTELEGAFAGLTETAAVREKSAGTAPCRAVVYADCRRSATVRAGRAVHEALAPLEPLLDASAWLTARLAEAVTAEAREVYARLAADGPVDLASFWFACMPVLHGTARARADALQREFGERWASVLEVPPDARRVSRSLAEVAGRVAERFGTGAGSGAGAGADGGTGSGAGRGADAGTGGGAAQGAGGAWTAARYVSPDVMVAATGAEAVERGDFQLVLGELHLAANTLGASLFVHQHPDRGALVRLTDRDHPRPRLMPLLPKEHRSRLSARTRHALVRPQDYHVALVDLTSGAGRPRTVLSADVAVTERDGRLVVVLPDGAEFAAVDVFAHVLTTLAMDLFRILPEDGHTPRVTVDRLVVARETWRLPGAGLDFAGEKDEARRFVRARAWRARHGMPRFVFVALPTEPRPFYVDFDSPVYVNILAKAVRRMVRREPEARAVVTEMLPTPEQAWLVDDEGRAYTSELRFVAVEEEG</sequence>
<proteinExistence type="predicted"/>
<keyword evidence="4" id="KW-1185">Reference proteome</keyword>
<dbReference type="Proteomes" id="UP000095349">
    <property type="component" value="Chromosome"/>
</dbReference>
<dbReference type="InterPro" id="IPR006827">
    <property type="entry name" value="Lant_deHydtase_N"/>
</dbReference>
<evidence type="ECO:0000256" key="1">
    <source>
        <dbReference type="SAM" id="MobiDB-lite"/>
    </source>
</evidence>
<evidence type="ECO:0000259" key="2">
    <source>
        <dbReference type="Pfam" id="PF04738"/>
    </source>
</evidence>
<evidence type="ECO:0000313" key="4">
    <source>
        <dbReference type="Proteomes" id="UP000095349"/>
    </source>
</evidence>
<dbReference type="Pfam" id="PF04738">
    <property type="entry name" value="Lant_dehydr_N"/>
    <property type="match status" value="2"/>
</dbReference>
<organism evidence="3 4">
    <name type="scientific">Streptomyces rubrolavendulae</name>
    <dbReference type="NCBI Taxonomy" id="285473"/>
    <lineage>
        <taxon>Bacteria</taxon>
        <taxon>Bacillati</taxon>
        <taxon>Actinomycetota</taxon>
        <taxon>Actinomycetes</taxon>
        <taxon>Kitasatosporales</taxon>
        <taxon>Streptomycetaceae</taxon>
        <taxon>Streptomyces</taxon>
    </lineage>
</organism>
<accession>A0A1D8GAG4</accession>